<gene>
    <name evidence="4" type="ORF">EKH83_19895</name>
</gene>
<protein>
    <recommendedName>
        <fullName evidence="2">chitinase</fullName>
        <ecNumber evidence="2">3.2.1.14</ecNumber>
    </recommendedName>
</protein>
<dbReference type="AlphaFoldDB" id="A0A4V1KHH7"/>
<dbReference type="Gene3D" id="3.40.5.30">
    <property type="entry name" value="(Trans)glycosidases - domain 2"/>
    <property type="match status" value="1"/>
</dbReference>
<dbReference type="InterPro" id="IPR050314">
    <property type="entry name" value="Glycosyl_Hydrlase_18"/>
</dbReference>
<dbReference type="Pfam" id="PF16820">
    <property type="entry name" value="PKD_3"/>
    <property type="match status" value="1"/>
</dbReference>
<dbReference type="SUPFAM" id="SSF51445">
    <property type="entry name" value="(Trans)glycosidases"/>
    <property type="match status" value="1"/>
</dbReference>
<accession>A0A4V1KHH7</accession>
<dbReference type="GO" id="GO:0005975">
    <property type="term" value="P:carbohydrate metabolic process"/>
    <property type="evidence" value="ECO:0007669"/>
    <property type="project" value="InterPro"/>
</dbReference>
<dbReference type="EC" id="3.2.1.14" evidence="2"/>
<dbReference type="Proteomes" id="UP000290848">
    <property type="component" value="Unassembled WGS sequence"/>
</dbReference>
<dbReference type="Pfam" id="PF00704">
    <property type="entry name" value="Glyco_hydro_18"/>
    <property type="match status" value="1"/>
</dbReference>
<dbReference type="InterPro" id="IPR017853">
    <property type="entry name" value="GH"/>
</dbReference>
<reference evidence="4 5" key="1">
    <citation type="submission" date="2018-12" db="EMBL/GenBank/DDBJ databases">
        <title>The Draft Genome Sequence of the Soil Bacterium Pedobacter tournemirensis R1.</title>
        <authorList>
            <person name="He J."/>
        </authorList>
    </citation>
    <scope>NUCLEOTIDE SEQUENCE [LARGE SCALE GENOMIC DNA]</scope>
    <source>
        <strain evidence="4 5">R1</strain>
    </source>
</reference>
<comment type="catalytic activity">
    <reaction evidence="1">
        <text>Random endo-hydrolysis of N-acetyl-beta-D-glucosaminide (1-&gt;4)-beta-linkages in chitin and chitodextrins.</text>
        <dbReference type="EC" id="3.2.1.14"/>
    </reaction>
</comment>
<dbReference type="SMART" id="SM00636">
    <property type="entry name" value="Glyco_18"/>
    <property type="match status" value="1"/>
</dbReference>
<dbReference type="GO" id="GO:0006032">
    <property type="term" value="P:chitin catabolic process"/>
    <property type="evidence" value="ECO:0007669"/>
    <property type="project" value="TreeGrafter"/>
</dbReference>
<dbReference type="PROSITE" id="PS51257">
    <property type="entry name" value="PROKAR_LIPOPROTEIN"/>
    <property type="match status" value="1"/>
</dbReference>
<dbReference type="GO" id="GO:0005576">
    <property type="term" value="C:extracellular region"/>
    <property type="evidence" value="ECO:0007669"/>
    <property type="project" value="TreeGrafter"/>
</dbReference>
<evidence type="ECO:0000256" key="1">
    <source>
        <dbReference type="ARBA" id="ARBA00000822"/>
    </source>
</evidence>
<organism evidence="4 5">
    <name type="scientific">Arcticibacter tournemirensis</name>
    <dbReference type="NCBI Taxonomy" id="699437"/>
    <lineage>
        <taxon>Bacteria</taxon>
        <taxon>Pseudomonadati</taxon>
        <taxon>Bacteroidota</taxon>
        <taxon>Sphingobacteriia</taxon>
        <taxon>Sphingobacteriales</taxon>
        <taxon>Sphingobacteriaceae</taxon>
        <taxon>Arcticibacter</taxon>
    </lineage>
</organism>
<feature type="domain" description="GH18" evidence="3">
    <location>
        <begin position="128"/>
        <end position="445"/>
    </location>
</feature>
<name>A0A4V1KHH7_9SPHI</name>
<dbReference type="InterPro" id="IPR041696">
    <property type="entry name" value="PKD_3"/>
</dbReference>
<dbReference type="PROSITE" id="PS51910">
    <property type="entry name" value="GH18_2"/>
    <property type="match status" value="1"/>
</dbReference>
<evidence type="ECO:0000313" key="5">
    <source>
        <dbReference type="Proteomes" id="UP000290848"/>
    </source>
</evidence>
<evidence type="ECO:0000259" key="3">
    <source>
        <dbReference type="PROSITE" id="PS51910"/>
    </source>
</evidence>
<evidence type="ECO:0000256" key="2">
    <source>
        <dbReference type="ARBA" id="ARBA00012729"/>
    </source>
</evidence>
<sequence>MKKITYFILSLFIFGMGCKEDEDTDGGSFHPRIFDGALVFQSPSRIIQQGQPAVYNGLSFSPKPLEKTKISWKVNGKEVSTDTSFTFNPSGGGEFEIRLEATYNGQTATRISKVLVSPATYTRKSAPYVVMSYLSENGTAAGVTWNNISYLAFNGARVLPDGTVDFSKGNQNQNVDELVARGHINGVPVLLGITGRLSGIDGWSLYNSTDFGTVISDPVKRAALVRLIDDYVTNRKLDGVDVMMTDLSNDDYSISAKSAQSVGPFLTALKSALPAGSIVTMTATTNYMHWEYTDLSAADWINVHAFENGATVGPGAPVGQPSPFSYMVDAVGIWRNKGIPANKIVAGIPAFGLRYNQLDANGNNASWGSYDYMTFAAIVAADAQAPQKEYAAGIAKGVYYNGIPLVNQKANYIKNNGFKGVYVWAGDYDATGENSLIGAISKVLK</sequence>
<comment type="caution">
    <text evidence="4">The sequence shown here is derived from an EMBL/GenBank/DDBJ whole genome shotgun (WGS) entry which is preliminary data.</text>
</comment>
<proteinExistence type="predicted"/>
<evidence type="ECO:0000313" key="4">
    <source>
        <dbReference type="EMBL" id="RXF67232.1"/>
    </source>
</evidence>
<dbReference type="PANTHER" id="PTHR11177">
    <property type="entry name" value="CHITINASE"/>
    <property type="match status" value="1"/>
</dbReference>
<dbReference type="InterPro" id="IPR001223">
    <property type="entry name" value="Glyco_hydro18_cat"/>
</dbReference>
<dbReference type="EMBL" id="RXOC01000019">
    <property type="protein sequence ID" value="RXF67232.1"/>
    <property type="molecule type" value="Genomic_DNA"/>
</dbReference>
<dbReference type="Gene3D" id="3.20.20.80">
    <property type="entry name" value="Glycosidases"/>
    <property type="match status" value="1"/>
</dbReference>
<dbReference type="InterPro" id="IPR011583">
    <property type="entry name" value="Chitinase_II/V-like_cat"/>
</dbReference>
<dbReference type="GO" id="GO:0008843">
    <property type="term" value="F:endochitinase activity"/>
    <property type="evidence" value="ECO:0007669"/>
    <property type="project" value="UniProtKB-EC"/>
</dbReference>
<dbReference type="RefSeq" id="WP_128771222.1">
    <property type="nucleotide sequence ID" value="NZ_RXOC01000019.1"/>
</dbReference>
<dbReference type="GO" id="GO:0008061">
    <property type="term" value="F:chitin binding"/>
    <property type="evidence" value="ECO:0007669"/>
    <property type="project" value="InterPro"/>
</dbReference>
<dbReference type="PANTHER" id="PTHR11177:SF317">
    <property type="entry name" value="CHITINASE 12-RELATED"/>
    <property type="match status" value="1"/>
</dbReference>